<reference evidence="3" key="1">
    <citation type="journal article" date="2019" name="Int. J. Syst. Evol. Microbiol.">
        <title>The Global Catalogue of Microorganisms (GCM) 10K type strain sequencing project: providing services to taxonomists for standard genome sequencing and annotation.</title>
        <authorList>
            <consortium name="The Broad Institute Genomics Platform"/>
            <consortium name="The Broad Institute Genome Sequencing Center for Infectious Disease"/>
            <person name="Wu L."/>
            <person name="Ma J."/>
        </authorList>
    </citation>
    <scope>NUCLEOTIDE SEQUENCE [LARGE SCALE GENOMIC DNA]</scope>
    <source>
        <strain evidence="3">CECT 8289</strain>
    </source>
</reference>
<evidence type="ECO:0000256" key="1">
    <source>
        <dbReference type="SAM" id="SignalP"/>
    </source>
</evidence>
<dbReference type="EMBL" id="JBHSCZ010000003">
    <property type="protein sequence ID" value="MFC4263709.1"/>
    <property type="molecule type" value="Genomic_DNA"/>
</dbReference>
<proteinExistence type="predicted"/>
<feature type="signal peptide" evidence="1">
    <location>
        <begin position="1"/>
        <end position="17"/>
    </location>
</feature>
<sequence>MIKILFLLLLMGHVSFGQTTIRGITTISTDGFSGDSLNKSPNLVFNDRIRLDQIDKSPATIDIRLYRHHSLSNTKTLHRLFMLDTTWNAVEYEERNKPIKIKKYKLSAKPSIDSIFLRLLSYKILTLPNQSELKCKVRKDVQLTSESDTKGRKIHIMDGEIYTIEIKIGDKFRVYQFDNPESYSKLCESMTELKDYLNIVQTFDKLLYRK</sequence>
<comment type="caution">
    <text evidence="2">The sequence shown here is derived from an EMBL/GenBank/DDBJ whole genome shotgun (WGS) entry which is preliminary data.</text>
</comment>
<gene>
    <name evidence="2" type="ORF">ACFOWM_12510</name>
</gene>
<keyword evidence="1" id="KW-0732">Signal</keyword>
<keyword evidence="3" id="KW-1185">Reference proteome</keyword>
<evidence type="ECO:0000313" key="3">
    <source>
        <dbReference type="Proteomes" id="UP001595907"/>
    </source>
</evidence>
<organism evidence="2 3">
    <name type="scientific">Ferruginibacter yonginensis</name>
    <dbReference type="NCBI Taxonomy" id="1310416"/>
    <lineage>
        <taxon>Bacteria</taxon>
        <taxon>Pseudomonadati</taxon>
        <taxon>Bacteroidota</taxon>
        <taxon>Chitinophagia</taxon>
        <taxon>Chitinophagales</taxon>
        <taxon>Chitinophagaceae</taxon>
        <taxon>Ferruginibacter</taxon>
    </lineage>
</organism>
<protein>
    <submittedName>
        <fullName evidence="2">Uncharacterized protein</fullName>
    </submittedName>
</protein>
<feature type="chain" id="PRO_5047460487" evidence="1">
    <location>
        <begin position="18"/>
        <end position="210"/>
    </location>
</feature>
<accession>A0ABV8QUA8</accession>
<evidence type="ECO:0000313" key="2">
    <source>
        <dbReference type="EMBL" id="MFC4263709.1"/>
    </source>
</evidence>
<name>A0ABV8QUA8_9BACT</name>
<dbReference type="RefSeq" id="WP_379710652.1">
    <property type="nucleotide sequence ID" value="NZ_JBHSCZ010000003.1"/>
</dbReference>
<dbReference type="Proteomes" id="UP001595907">
    <property type="component" value="Unassembled WGS sequence"/>
</dbReference>